<feature type="domain" description="Tc1-like transposase DDE" evidence="1">
    <location>
        <begin position="18"/>
        <end position="168"/>
    </location>
</feature>
<evidence type="ECO:0000259" key="1">
    <source>
        <dbReference type="Pfam" id="PF13358"/>
    </source>
</evidence>
<sequence length="206" mass="24294">MEDVLDLYEEPYNPLYPTVCLDERSCQLLDHTRPPLPVEPGRPARVDYEYKRNGTCNLFAFFEPHRGWRHIKVTEQRTKLDVAECLRELVDEHYPGAKKIRVVLDNLNVHTLWTLYERYPAEQARRIASRLEFHHTPVHASWLNMVEIEFSALVRQCLSRRMSDLDTLSGEIAAWEDARNAAQVTPDWRFTARDARTKLARHYPQH</sequence>
<organism evidence="2">
    <name type="scientific">marine metagenome</name>
    <dbReference type="NCBI Taxonomy" id="408172"/>
    <lineage>
        <taxon>unclassified sequences</taxon>
        <taxon>metagenomes</taxon>
        <taxon>ecological metagenomes</taxon>
    </lineage>
</organism>
<reference evidence="2" key="1">
    <citation type="submission" date="2018-05" db="EMBL/GenBank/DDBJ databases">
        <authorList>
            <person name="Lanie J.A."/>
            <person name="Ng W.-L."/>
            <person name="Kazmierczak K.M."/>
            <person name="Andrzejewski T.M."/>
            <person name="Davidsen T.M."/>
            <person name="Wayne K.J."/>
            <person name="Tettelin H."/>
            <person name="Glass J.I."/>
            <person name="Rusch D."/>
            <person name="Podicherti R."/>
            <person name="Tsui H.-C.T."/>
            <person name="Winkler M.E."/>
        </authorList>
    </citation>
    <scope>NUCLEOTIDE SEQUENCE</scope>
</reference>
<proteinExistence type="predicted"/>
<dbReference type="AlphaFoldDB" id="A0A382FP88"/>
<dbReference type="Pfam" id="PF13358">
    <property type="entry name" value="DDE_3"/>
    <property type="match status" value="1"/>
</dbReference>
<dbReference type="NCBIfam" id="NF033545">
    <property type="entry name" value="transpos_IS630"/>
    <property type="match status" value="1"/>
</dbReference>
<accession>A0A382FP88</accession>
<gene>
    <name evidence="2" type="ORF">METZ01_LOCUS217694</name>
</gene>
<dbReference type="InterPro" id="IPR038717">
    <property type="entry name" value="Tc1-like_DDE_dom"/>
</dbReference>
<evidence type="ECO:0000313" key="2">
    <source>
        <dbReference type="EMBL" id="SVB64840.1"/>
    </source>
</evidence>
<dbReference type="InterPro" id="IPR047655">
    <property type="entry name" value="Transpos_IS630-like"/>
</dbReference>
<protein>
    <recommendedName>
        <fullName evidence="1">Tc1-like transposase DDE domain-containing protein</fullName>
    </recommendedName>
</protein>
<name>A0A382FP88_9ZZZZ</name>
<dbReference type="EMBL" id="UINC01051098">
    <property type="protein sequence ID" value="SVB64840.1"/>
    <property type="molecule type" value="Genomic_DNA"/>
</dbReference>